<gene>
    <name evidence="11" type="ORF">FE810_08650</name>
</gene>
<accession>A0A5R9IIK5</accession>
<name>A0A5R9IIK5_9GAMM</name>
<dbReference type="Pfam" id="PF00082">
    <property type="entry name" value="Peptidase_S8"/>
    <property type="match status" value="1"/>
</dbReference>
<dbReference type="InterPro" id="IPR036852">
    <property type="entry name" value="Peptidase_S8/S53_dom_sf"/>
</dbReference>
<dbReference type="PRINTS" id="PR00723">
    <property type="entry name" value="SUBTILISIN"/>
</dbReference>
<dbReference type="PROSITE" id="PS51892">
    <property type="entry name" value="SUBTILASE"/>
    <property type="match status" value="1"/>
</dbReference>
<evidence type="ECO:0000256" key="2">
    <source>
        <dbReference type="ARBA" id="ARBA00022512"/>
    </source>
</evidence>
<dbReference type="GO" id="GO:0004252">
    <property type="term" value="F:serine-type endopeptidase activity"/>
    <property type="evidence" value="ECO:0007669"/>
    <property type="project" value="UniProtKB-UniRule"/>
</dbReference>
<dbReference type="InterPro" id="IPR046450">
    <property type="entry name" value="PA_dom_sf"/>
</dbReference>
<dbReference type="AlphaFoldDB" id="A0A5R9IIK5"/>
<dbReference type="RefSeq" id="WP_138319648.1">
    <property type="nucleotide sequence ID" value="NZ_VCBC01000007.1"/>
</dbReference>
<keyword evidence="2" id="KW-0964">Secreted</keyword>
<feature type="active site" description="Charge relay system" evidence="6 7">
    <location>
        <position position="428"/>
    </location>
</feature>
<proteinExistence type="inferred from homology"/>
<reference evidence="11 12" key="1">
    <citation type="submission" date="2019-05" db="EMBL/GenBank/DDBJ databases">
        <title>Genome sequences of Thalassotalea litorea 1K03283.</title>
        <authorList>
            <person name="Zhang D."/>
        </authorList>
    </citation>
    <scope>NUCLEOTIDE SEQUENCE [LARGE SCALE GENOMIC DNA]</scope>
    <source>
        <strain evidence="11 12">MCCC 1K03283</strain>
    </source>
</reference>
<feature type="domain" description="Peptidase S8/S53" evidence="9">
    <location>
        <begin position="218"/>
        <end position="474"/>
    </location>
</feature>
<keyword evidence="4 7" id="KW-0378">Hydrolase</keyword>
<organism evidence="11 12">
    <name type="scientific">Thalassotalea litorea</name>
    <dbReference type="NCBI Taxonomy" id="2020715"/>
    <lineage>
        <taxon>Bacteria</taxon>
        <taxon>Pseudomonadati</taxon>
        <taxon>Pseudomonadota</taxon>
        <taxon>Gammaproteobacteria</taxon>
        <taxon>Alteromonadales</taxon>
        <taxon>Colwelliaceae</taxon>
        <taxon>Thalassotalea</taxon>
    </lineage>
</organism>
<feature type="active site" description="Charge relay system" evidence="6 7">
    <location>
        <position position="260"/>
    </location>
</feature>
<dbReference type="Gene3D" id="3.40.50.200">
    <property type="entry name" value="Peptidase S8/S53 domain"/>
    <property type="match status" value="1"/>
</dbReference>
<keyword evidence="12" id="KW-1185">Reference proteome</keyword>
<sequence length="1255" mass="134485">MKQFFRPTRLTTACLFALCSTSLSAFADPALTEPQGKALEFTLITGDKVSAVVKNDGSLAGIRLLSGDDQEVITSIFKRGNDIYLVPEKAKALVDSQAIDLELFNISKLHQSGYDDATTPNLPVIIEYTDGSLAGSATPQVLAGTEFIGEIEIIDVAAFGIQKDKAADVFAKLTADSNVEGVWLDAMVHADKASSKGALTTTVPLTGAYGNYASAFNGEGVTVAVLDTGYDIEHSDLNGRVIASKDFTWSRNGVDDLNGHGTHVATTVAGTGNESDGKWVGMAPGANLLVGKVLGNTGGGYTYGILSGMQWAVNNGADIINMSLGGTATYCGGPMVDLVEAYRDQALFVISAGNNFTRQTIGSPGCAPSALTVGAIDRDNNTASFSSRGPSPDGHSAKPDIASQGVNVVAGASGGYADTAYRSLSGTSMASPHVAGGAALLMQARPNLSPQQVKSVLTSSAVNNNSHVLEQGAGPMDVNQAMIQAVVGQANQELGLFPYGLDKQRIYRDVSLQNLSDEDISLKLKVDFIGEDGNTQLPATIAGLDTHSVVIPANGSAELPVWIDPGVALRNSAYGTITGRIIGTSTANGEQRLSVPVSFWIQAPQVELTINAIDMHGKPAISPSRAFIVNEEDDWGQSVRLTNGQAQVSLPKGDYTVVGNIMTYDNDSDFGGLVESAAQMAYLNKKIESDTYLEFDARTAQKVEFKTDQPISTQGYAFGFTYALDDNKVAKLAAIDLAPDYVKDMYLWSQGHDDRFRSFVTTRAYAPQTRIFMANGQELDPVRQSLALTFHGEGSAQVVNVGDAGYATDWSQFDLEGKIALIAHPYYVTSYMIKNVMDRGAIGVLFYRPGTSGRYKSTIHGTPKIPVVGLSAKEGELLASEVIAGNDIVHWSGTALERSPYAYSLHHITDGRSDGGLIRVHDKDLHTIDAKYHAQNDERPAWTDVMAMTNSSGEFYSTGSSQLMMLPIQRKEYFTATPKNAWTNVVMPNYRIQTDGAYFDGPRLMRAGANEKTNWFKGPRGASLLSNGTPIANRDTNVLTFKFPAYGDSSGHDGIGGYNGSTAYGIQLNGENQYLDQGMLSVPDNVSDVRLEVRYTPRGVGERSPVNDHLGSFYQGIFYFNTDASIQGAQRLLVPVVDVPVGIDNAMSAGQAARVKITGMVDTLGAVPLSSVRLQYGYGQECLLDGVYGFSYCPVYQKFSPDNWQDAQIEQVGDDWFAIIPNDAAAGEFVHLRVEVADMQSSASEQTTLRAYMLK</sequence>
<dbReference type="InterPro" id="IPR015500">
    <property type="entry name" value="Peptidase_S8_subtilisin-rel"/>
</dbReference>
<comment type="caution">
    <text evidence="11">The sequence shown here is derived from an EMBL/GenBank/DDBJ whole genome shotgun (WGS) entry which is preliminary data.</text>
</comment>
<evidence type="ECO:0000259" key="9">
    <source>
        <dbReference type="Pfam" id="PF00082"/>
    </source>
</evidence>
<evidence type="ECO:0000256" key="8">
    <source>
        <dbReference type="SAM" id="SignalP"/>
    </source>
</evidence>
<evidence type="ECO:0000256" key="5">
    <source>
        <dbReference type="ARBA" id="ARBA00022825"/>
    </source>
</evidence>
<feature type="domain" description="PA" evidence="10">
    <location>
        <begin position="796"/>
        <end position="878"/>
    </location>
</feature>
<dbReference type="Proteomes" id="UP000307790">
    <property type="component" value="Unassembled WGS sequence"/>
</dbReference>
<dbReference type="InterPro" id="IPR000209">
    <property type="entry name" value="Peptidase_S8/S53_dom"/>
</dbReference>
<dbReference type="PROSITE" id="PS00138">
    <property type="entry name" value="SUBTILASE_SER"/>
    <property type="match status" value="1"/>
</dbReference>
<comment type="similarity">
    <text evidence="1 7">Belongs to the peptidase S8 family.</text>
</comment>
<dbReference type="Gene3D" id="3.50.30.30">
    <property type="match status" value="1"/>
</dbReference>
<feature type="signal peptide" evidence="8">
    <location>
        <begin position="1"/>
        <end position="27"/>
    </location>
</feature>
<evidence type="ECO:0000313" key="11">
    <source>
        <dbReference type="EMBL" id="TLU65345.1"/>
    </source>
</evidence>
<dbReference type="SUPFAM" id="SSF52743">
    <property type="entry name" value="Subtilisin-like"/>
    <property type="match status" value="1"/>
</dbReference>
<evidence type="ECO:0000256" key="1">
    <source>
        <dbReference type="ARBA" id="ARBA00011073"/>
    </source>
</evidence>
<dbReference type="GO" id="GO:0006508">
    <property type="term" value="P:proteolysis"/>
    <property type="evidence" value="ECO:0007669"/>
    <property type="project" value="UniProtKB-KW"/>
</dbReference>
<dbReference type="InterPro" id="IPR023828">
    <property type="entry name" value="Peptidase_S8_Ser-AS"/>
</dbReference>
<dbReference type="SUPFAM" id="SSF52025">
    <property type="entry name" value="PA domain"/>
    <property type="match status" value="1"/>
</dbReference>
<evidence type="ECO:0000256" key="3">
    <source>
        <dbReference type="ARBA" id="ARBA00022670"/>
    </source>
</evidence>
<dbReference type="PANTHER" id="PTHR43806:SF11">
    <property type="entry name" value="CEREVISIN-RELATED"/>
    <property type="match status" value="1"/>
</dbReference>
<protein>
    <submittedName>
        <fullName evidence="11">Peptidase S8</fullName>
    </submittedName>
</protein>
<keyword evidence="8" id="KW-0732">Signal</keyword>
<evidence type="ECO:0000259" key="10">
    <source>
        <dbReference type="Pfam" id="PF02225"/>
    </source>
</evidence>
<evidence type="ECO:0000256" key="7">
    <source>
        <dbReference type="PROSITE-ProRule" id="PRU01240"/>
    </source>
</evidence>
<keyword evidence="5 7" id="KW-0720">Serine protease</keyword>
<dbReference type="InterPro" id="IPR003137">
    <property type="entry name" value="PA_domain"/>
</dbReference>
<dbReference type="Pfam" id="PF02225">
    <property type="entry name" value="PA"/>
    <property type="match status" value="1"/>
</dbReference>
<evidence type="ECO:0000256" key="4">
    <source>
        <dbReference type="ARBA" id="ARBA00022801"/>
    </source>
</evidence>
<evidence type="ECO:0000256" key="6">
    <source>
        <dbReference type="PIRSR" id="PIRSR615500-1"/>
    </source>
</evidence>
<keyword evidence="2" id="KW-0134">Cell wall</keyword>
<dbReference type="InterPro" id="IPR050131">
    <property type="entry name" value="Peptidase_S8_subtilisin-like"/>
</dbReference>
<dbReference type="EMBL" id="VCBC01000007">
    <property type="protein sequence ID" value="TLU65345.1"/>
    <property type="molecule type" value="Genomic_DNA"/>
</dbReference>
<keyword evidence="3 7" id="KW-0645">Protease</keyword>
<feature type="active site" description="Charge relay system" evidence="6 7">
    <location>
        <position position="227"/>
    </location>
</feature>
<feature type="chain" id="PRO_5024298125" evidence="8">
    <location>
        <begin position="28"/>
        <end position="1255"/>
    </location>
</feature>
<dbReference type="PANTHER" id="PTHR43806">
    <property type="entry name" value="PEPTIDASE S8"/>
    <property type="match status" value="1"/>
</dbReference>
<dbReference type="OrthoDB" id="9790784at2"/>
<evidence type="ECO:0000313" key="12">
    <source>
        <dbReference type="Proteomes" id="UP000307790"/>
    </source>
</evidence>